<comment type="caution">
    <text evidence="3">The sequence shown here is derived from an EMBL/GenBank/DDBJ whole genome shotgun (WGS) entry which is preliminary data.</text>
</comment>
<feature type="transmembrane region" description="Helical" evidence="1">
    <location>
        <begin position="75"/>
        <end position="96"/>
    </location>
</feature>
<keyword evidence="1" id="KW-0472">Membrane</keyword>
<keyword evidence="1" id="KW-0812">Transmembrane</keyword>
<evidence type="ECO:0000313" key="3">
    <source>
        <dbReference type="EMBL" id="MBR8827056.1"/>
    </source>
</evidence>
<evidence type="ECO:0000259" key="2">
    <source>
        <dbReference type="Pfam" id="PF13548"/>
    </source>
</evidence>
<protein>
    <submittedName>
        <fullName evidence="3">DUF4126 domain-containing protein</fullName>
    </submittedName>
</protein>
<reference evidence="3" key="1">
    <citation type="submission" date="2021-02" db="EMBL/GenBank/DDBJ databases">
        <title>Metagenome analyses of Stigonema ocellatum DSM 106950, Chlorogloea purpurea SAG 13.99 and Gomphosphaeria aponina DSM 107014.</title>
        <authorList>
            <person name="Marter P."/>
            <person name="Huang S."/>
        </authorList>
    </citation>
    <scope>NUCLEOTIDE SEQUENCE</scope>
    <source>
        <strain evidence="3">JP213</strain>
    </source>
</reference>
<dbReference type="AlphaFoldDB" id="A0A941GQ89"/>
<proteinExistence type="predicted"/>
<keyword evidence="1" id="KW-1133">Transmembrane helix</keyword>
<feature type="domain" description="DUF4126" evidence="2">
    <location>
        <begin position="5"/>
        <end position="171"/>
    </location>
</feature>
<dbReference type="InterPro" id="IPR025196">
    <property type="entry name" value="DUF4126"/>
</dbReference>
<feature type="transmembrane region" description="Helical" evidence="1">
    <location>
        <begin position="42"/>
        <end position="63"/>
    </location>
</feature>
<dbReference type="Proteomes" id="UP000767446">
    <property type="component" value="Unassembled WGS sequence"/>
</dbReference>
<dbReference type="EMBL" id="JADQBC010000018">
    <property type="protein sequence ID" value="MBR8827056.1"/>
    <property type="molecule type" value="Genomic_DNA"/>
</dbReference>
<name>A0A941GQ89_9CHRO</name>
<evidence type="ECO:0000256" key="1">
    <source>
        <dbReference type="SAM" id="Phobius"/>
    </source>
</evidence>
<accession>A0A941GQ89</accession>
<feature type="transmembrane region" description="Helical" evidence="1">
    <location>
        <begin position="102"/>
        <end position="125"/>
    </location>
</feature>
<sequence>MLIGLLAALSASAAGGMRIGIPLLVIGLLRTQQLWSDLPLLAYIQPQLLIGVLTSWSLFELLGSKRLLGQRIIQLIQLFFSPIVGGIMGIAVVKMTHIPIPLWLIGIVGGILALVLKLVHVGWFFRLRGIPIWVVLLEDFLCTFLVLFAFKAPENGGLIAMLLLWLAIRSSTEWRRWYLEKKRPNNER</sequence>
<evidence type="ECO:0000313" key="4">
    <source>
        <dbReference type="Proteomes" id="UP000767446"/>
    </source>
</evidence>
<dbReference type="Pfam" id="PF13548">
    <property type="entry name" value="DUF4126"/>
    <property type="match status" value="1"/>
</dbReference>
<gene>
    <name evidence="3" type="ORF">DSM107014_03965</name>
</gene>
<organism evidence="3 4">
    <name type="scientific">Gomphosphaeria aponina SAG 52.96 = DSM 107014</name>
    <dbReference type="NCBI Taxonomy" id="1521640"/>
    <lineage>
        <taxon>Bacteria</taxon>
        <taxon>Bacillati</taxon>
        <taxon>Cyanobacteriota</taxon>
        <taxon>Cyanophyceae</taxon>
        <taxon>Oscillatoriophycideae</taxon>
        <taxon>Chroococcales</taxon>
        <taxon>Gomphosphaeriaceae</taxon>
        <taxon>Gomphosphaeria</taxon>
    </lineage>
</organism>